<dbReference type="RefSeq" id="WP_073472040.1">
    <property type="nucleotide sequence ID" value="NZ_FQZU01000001.1"/>
</dbReference>
<dbReference type="NCBIfam" id="NF041131">
    <property type="entry name" value="RicT_YaaT_fam"/>
    <property type="match status" value="1"/>
</dbReference>
<reference evidence="4" key="1">
    <citation type="submission" date="2016-11" db="EMBL/GenBank/DDBJ databases">
        <authorList>
            <person name="Varghese N."/>
            <person name="Submissions S."/>
        </authorList>
    </citation>
    <scope>NUCLEOTIDE SEQUENCE [LARGE SCALE GENOMIC DNA]</scope>
    <source>
        <strain evidence="4">DSM 16219</strain>
    </source>
</reference>
<protein>
    <submittedName>
        <fullName evidence="3">Cell fate regulator YaaT, PSP1 superfamily (Controls sporulation, competence, biofilm development)</fullName>
    </submittedName>
</protein>
<dbReference type="AlphaFoldDB" id="A0A1M6CFY1"/>
<sequence length="378" mass="42208">MGKVVGIRFKPQGKTYDFDPGVYVLAKGDKVVVETEQGLGFGTVATIARQVSEEMLKLPLKKIHRIATQEDLDQYESVLLLEKDAFDYCEKAIGELKLEMNLFSVDASFDSSKLTFFFTADGRVDFRELVKMLVRHFRVRIELRQIGVRHQAKMCGGLGRCGRETCCTSFMSGFVPVSVKMAKVQNLSLNPTKISGLCGRLMCCLTFEHETYKELKDGFPKLGKRVNTPSGKGKVIRHNLLKGLVSVRLEEGAEIELPADHCAPPDEPAPQIAAPAPEENDQKPAKAEDAQADPKPDRPEKKRRPRRKKKPRQAKGNQSQDPSKEDKPKQKQGTPHPKQGKGKPRRPRNKKRNRQNPDKKNTANADKPAPKNNSGGDS</sequence>
<feature type="region of interest" description="Disordered" evidence="1">
    <location>
        <begin position="259"/>
        <end position="378"/>
    </location>
</feature>
<dbReference type="PANTHER" id="PTHR43830">
    <property type="entry name" value="PROTEIN PSP1"/>
    <property type="match status" value="1"/>
</dbReference>
<feature type="compositionally biased region" description="Basic residues" evidence="1">
    <location>
        <begin position="338"/>
        <end position="354"/>
    </location>
</feature>
<dbReference type="Pfam" id="PF04468">
    <property type="entry name" value="PSP1"/>
    <property type="match status" value="1"/>
</dbReference>
<accession>A0A1M6CFY1</accession>
<dbReference type="EMBL" id="FQZU01000001">
    <property type="protein sequence ID" value="SHI59896.1"/>
    <property type="molecule type" value="Genomic_DNA"/>
</dbReference>
<name>A0A1M6CFY1_9BACT</name>
<evidence type="ECO:0000313" key="3">
    <source>
        <dbReference type="EMBL" id="SHI59896.1"/>
    </source>
</evidence>
<dbReference type="GO" id="GO:0005737">
    <property type="term" value="C:cytoplasm"/>
    <property type="evidence" value="ECO:0007669"/>
    <property type="project" value="TreeGrafter"/>
</dbReference>
<organism evidence="3 4">
    <name type="scientific">Desulfatibacillum alkenivorans DSM 16219</name>
    <dbReference type="NCBI Taxonomy" id="1121393"/>
    <lineage>
        <taxon>Bacteria</taxon>
        <taxon>Pseudomonadati</taxon>
        <taxon>Thermodesulfobacteriota</taxon>
        <taxon>Desulfobacteria</taxon>
        <taxon>Desulfobacterales</taxon>
        <taxon>Desulfatibacillaceae</taxon>
        <taxon>Desulfatibacillum</taxon>
    </lineage>
</organism>
<feature type="compositionally biased region" description="Basic residues" evidence="1">
    <location>
        <begin position="301"/>
        <end position="313"/>
    </location>
</feature>
<dbReference type="PANTHER" id="PTHR43830:SF3">
    <property type="entry name" value="PROTEIN PSP1"/>
    <property type="match status" value="1"/>
</dbReference>
<dbReference type="STRING" id="1121393.SAMN02745216_00231"/>
<dbReference type="InterPro" id="IPR007557">
    <property type="entry name" value="PSP1_C"/>
</dbReference>
<proteinExistence type="predicted"/>
<evidence type="ECO:0000259" key="2">
    <source>
        <dbReference type="PROSITE" id="PS51411"/>
    </source>
</evidence>
<keyword evidence="4" id="KW-1185">Reference proteome</keyword>
<dbReference type="InterPro" id="IPR047767">
    <property type="entry name" value="PSP1-like"/>
</dbReference>
<dbReference type="Proteomes" id="UP000183994">
    <property type="component" value="Unassembled WGS sequence"/>
</dbReference>
<evidence type="ECO:0000313" key="4">
    <source>
        <dbReference type="Proteomes" id="UP000183994"/>
    </source>
</evidence>
<feature type="domain" description="PSP1 C-terminal" evidence="2">
    <location>
        <begin position="61"/>
        <end position="146"/>
    </location>
</feature>
<gene>
    <name evidence="3" type="ORF">SAMN02745216_00231</name>
</gene>
<dbReference type="OrthoDB" id="9779344at2"/>
<evidence type="ECO:0000256" key="1">
    <source>
        <dbReference type="SAM" id="MobiDB-lite"/>
    </source>
</evidence>
<dbReference type="PROSITE" id="PS51411">
    <property type="entry name" value="PSP1_C"/>
    <property type="match status" value="1"/>
</dbReference>
<feature type="compositionally biased region" description="Basic and acidic residues" evidence="1">
    <location>
        <begin position="280"/>
        <end position="300"/>
    </location>
</feature>